<keyword evidence="5" id="KW-0408">Iron</keyword>
<dbReference type="InterPro" id="IPR013785">
    <property type="entry name" value="Aldolase_TIM"/>
</dbReference>
<dbReference type="Pfam" id="PF04055">
    <property type="entry name" value="Radical_SAM"/>
    <property type="match status" value="1"/>
</dbReference>
<keyword evidence="2" id="KW-0004">4Fe-4S</keyword>
<keyword evidence="4" id="KW-0479">Metal-binding</keyword>
<name>Q9YBE5_AERPE</name>
<evidence type="ECO:0000259" key="7">
    <source>
        <dbReference type="PROSITE" id="PS51918"/>
    </source>
</evidence>
<sequence>MIPVTRMAVGKGTVSTRIKGLRGRRPSSFADILRPVVFWNITRACNLKCIHCYISAGPHPLPGELSTEEALGVARQLVEHGVPLVTLSGGEPLVRRDFWAIAKALSGHDTPKLALSSNGTLITRETAARLRRLGFSYVGISLDSVDPGVHDKFRGAPGAFKAAIRGARNALEEGLDVGFRLTITKYNLDDAPRIIRLASDMGVPRVAIYVVDLLGRATPDLAPSPEDLRRAIDAILEESVRHQDRVEVLLVRANFAGVYLADRLAKTRDEFLQLLSLVGSHGDCGRKSVSIYPDGTVRPCQFLEEVVIGDLRRQRLGEILSADNPLLKPFIAVDTMLRGPKCGGCPFKRVCGGGSRMRALKTTGEFWGDDPLCFIDPWSIARRWGYSAG</sequence>
<dbReference type="SMART" id="SM00729">
    <property type="entry name" value="Elp3"/>
    <property type="match status" value="1"/>
</dbReference>
<evidence type="ECO:0000256" key="6">
    <source>
        <dbReference type="ARBA" id="ARBA00023014"/>
    </source>
</evidence>
<dbReference type="SFLD" id="SFLDG01386">
    <property type="entry name" value="main_SPASM_domain-containing"/>
    <property type="match status" value="1"/>
</dbReference>
<dbReference type="EnsemblBacteria" id="BAA80653">
    <property type="protein sequence ID" value="BAA80653"/>
    <property type="gene ID" value="APE_1652"/>
</dbReference>
<dbReference type="KEGG" id="ape:APE_1652"/>
<dbReference type="GeneID" id="1446152"/>
<dbReference type="GO" id="GO:0006783">
    <property type="term" value="P:heme biosynthetic process"/>
    <property type="evidence" value="ECO:0007669"/>
    <property type="project" value="TreeGrafter"/>
</dbReference>
<evidence type="ECO:0000313" key="9">
    <source>
        <dbReference type="Proteomes" id="UP000002518"/>
    </source>
</evidence>
<dbReference type="PANTHER" id="PTHR11228">
    <property type="entry name" value="RADICAL SAM DOMAIN PROTEIN"/>
    <property type="match status" value="1"/>
</dbReference>
<dbReference type="PIRSF" id="PIRSF037420">
    <property type="entry name" value="PQQ_syn_pqqE"/>
    <property type="match status" value="1"/>
</dbReference>
<dbReference type="GO" id="GO:0003824">
    <property type="term" value="F:catalytic activity"/>
    <property type="evidence" value="ECO:0007669"/>
    <property type="project" value="InterPro"/>
</dbReference>
<dbReference type="InterPro" id="IPR017200">
    <property type="entry name" value="PqqE-like"/>
</dbReference>
<dbReference type="STRING" id="272557.APE_1652"/>
<dbReference type="SFLD" id="SFLDS00029">
    <property type="entry name" value="Radical_SAM"/>
    <property type="match status" value="1"/>
</dbReference>
<dbReference type="InterPro" id="IPR050377">
    <property type="entry name" value="Radical_SAM_PqqE_MftC-like"/>
</dbReference>
<dbReference type="NCBIfam" id="TIGR04085">
    <property type="entry name" value="rSAM_more_4Fe4S"/>
    <property type="match status" value="1"/>
</dbReference>
<dbReference type="EMBL" id="BA000002">
    <property type="protein sequence ID" value="BAA80653.1"/>
    <property type="molecule type" value="Genomic_DNA"/>
</dbReference>
<protein>
    <submittedName>
        <fullName evidence="8">PqqE homolog</fullName>
    </submittedName>
</protein>
<dbReference type="Gene3D" id="3.20.20.70">
    <property type="entry name" value="Aldolase class I"/>
    <property type="match status" value="1"/>
</dbReference>
<keyword evidence="6" id="KW-0411">Iron-sulfur</keyword>
<dbReference type="GO" id="GO:0051539">
    <property type="term" value="F:4 iron, 4 sulfur cluster binding"/>
    <property type="evidence" value="ECO:0007669"/>
    <property type="project" value="UniProtKB-KW"/>
</dbReference>
<evidence type="ECO:0000256" key="1">
    <source>
        <dbReference type="ARBA" id="ARBA00001966"/>
    </source>
</evidence>
<evidence type="ECO:0000313" key="8">
    <source>
        <dbReference type="EMBL" id="BAA80653.1"/>
    </source>
</evidence>
<keyword evidence="3" id="KW-0949">S-adenosyl-L-methionine</keyword>
<dbReference type="PANTHER" id="PTHR11228:SF7">
    <property type="entry name" value="PQQA PEPTIDE CYCLASE"/>
    <property type="match status" value="1"/>
</dbReference>
<dbReference type="InterPro" id="IPR006638">
    <property type="entry name" value="Elp3/MiaA/NifB-like_rSAM"/>
</dbReference>
<feature type="domain" description="Radical SAM core" evidence="7">
    <location>
        <begin position="31"/>
        <end position="245"/>
    </location>
</feature>
<dbReference type="RefSeq" id="WP_010866510.1">
    <property type="nucleotide sequence ID" value="NC_000854.2"/>
</dbReference>
<dbReference type="PATRIC" id="fig|272557.25.peg.1114"/>
<dbReference type="InterPro" id="IPR023885">
    <property type="entry name" value="4Fe4S-binding_SPASM_dom"/>
</dbReference>
<dbReference type="AlphaFoldDB" id="Q9YBE5"/>
<accession>Q9YBE5</accession>
<reference evidence="8 9" key="1">
    <citation type="journal article" date="1999" name="DNA Res.">
        <title>Complete genome sequence of an aerobic hyper-thermophilic crenarchaeon, Aeropyrum pernix K1.</title>
        <authorList>
            <person name="Kawarabayasi Y."/>
            <person name="Hino Y."/>
            <person name="Horikawa H."/>
            <person name="Yamazaki S."/>
            <person name="Haikawa Y."/>
            <person name="Jin-no K."/>
            <person name="Takahashi M."/>
            <person name="Sekine M."/>
            <person name="Baba S."/>
            <person name="Ankai A."/>
            <person name="Kosugi H."/>
            <person name="Hosoyama A."/>
            <person name="Fukui S."/>
            <person name="Nagai Y."/>
            <person name="Nishijima K."/>
            <person name="Nakazawa H."/>
            <person name="Takamiya M."/>
            <person name="Masuda S."/>
            <person name="Funahashi T."/>
            <person name="Tanaka T."/>
            <person name="Kudoh Y."/>
            <person name="Yamazaki J."/>
            <person name="Kushida N."/>
            <person name="Oguchi A."/>
            <person name="Aoki K."/>
            <person name="Kubota K."/>
            <person name="Nakamura Y."/>
            <person name="Nomura N."/>
            <person name="Sako Y."/>
            <person name="Kikuchi H."/>
        </authorList>
    </citation>
    <scope>NUCLEOTIDE SEQUENCE [LARGE SCALE GENOMIC DNA]</scope>
    <source>
        <strain evidence="9">ATCC 700893 / DSM 11879 / JCM 9820 / NBRC 100138 / K1</strain>
    </source>
</reference>
<dbReference type="eggNOG" id="arCOG00938">
    <property type="taxonomic scope" value="Archaea"/>
</dbReference>
<dbReference type="Pfam" id="PF13186">
    <property type="entry name" value="SPASM"/>
    <property type="match status" value="1"/>
</dbReference>
<dbReference type="CDD" id="cd01335">
    <property type="entry name" value="Radical_SAM"/>
    <property type="match status" value="1"/>
</dbReference>
<keyword evidence="9" id="KW-1185">Reference proteome</keyword>
<dbReference type="Proteomes" id="UP000002518">
    <property type="component" value="Chromosome"/>
</dbReference>
<organism evidence="8 9">
    <name type="scientific">Aeropyrum pernix (strain ATCC 700893 / DSM 11879 / JCM 9820 / NBRC 100138 / K1)</name>
    <dbReference type="NCBI Taxonomy" id="272557"/>
    <lineage>
        <taxon>Archaea</taxon>
        <taxon>Thermoproteota</taxon>
        <taxon>Thermoprotei</taxon>
        <taxon>Desulfurococcales</taxon>
        <taxon>Desulfurococcaceae</taxon>
        <taxon>Aeropyrum</taxon>
    </lineage>
</organism>
<evidence type="ECO:0000256" key="4">
    <source>
        <dbReference type="ARBA" id="ARBA00022723"/>
    </source>
</evidence>
<evidence type="ECO:0000256" key="5">
    <source>
        <dbReference type="ARBA" id="ARBA00023004"/>
    </source>
</evidence>
<dbReference type="PROSITE" id="PS51918">
    <property type="entry name" value="RADICAL_SAM"/>
    <property type="match status" value="1"/>
</dbReference>
<dbReference type="GO" id="GO:0046872">
    <property type="term" value="F:metal ion binding"/>
    <property type="evidence" value="ECO:0007669"/>
    <property type="project" value="UniProtKB-KW"/>
</dbReference>
<dbReference type="InterPro" id="IPR007197">
    <property type="entry name" value="rSAM"/>
</dbReference>
<gene>
    <name evidence="8" type="ordered locus">APE_1652</name>
</gene>
<evidence type="ECO:0000256" key="3">
    <source>
        <dbReference type="ARBA" id="ARBA00022691"/>
    </source>
</evidence>
<evidence type="ECO:0000256" key="2">
    <source>
        <dbReference type="ARBA" id="ARBA00022485"/>
    </source>
</evidence>
<dbReference type="PIR" id="H72545">
    <property type="entry name" value="H72545"/>
</dbReference>
<dbReference type="SFLD" id="SFLDG01067">
    <property type="entry name" value="SPASM/twitch_domain_containing"/>
    <property type="match status" value="1"/>
</dbReference>
<dbReference type="InterPro" id="IPR058240">
    <property type="entry name" value="rSAM_sf"/>
</dbReference>
<dbReference type="SUPFAM" id="SSF102114">
    <property type="entry name" value="Radical SAM enzymes"/>
    <property type="match status" value="1"/>
</dbReference>
<comment type="cofactor">
    <cofactor evidence="1">
        <name>[4Fe-4S] cluster</name>
        <dbReference type="ChEBI" id="CHEBI:49883"/>
    </cofactor>
</comment>
<proteinExistence type="predicted"/>